<reference evidence="8" key="4">
    <citation type="submission" date="2025-05" db="UniProtKB">
        <authorList>
            <consortium name="EnsemblFungi"/>
        </authorList>
    </citation>
    <scope>IDENTIFICATION</scope>
    <source>
        <strain evidence="8">isolate 1-1 / race 1 (BBBD)</strain>
    </source>
</reference>
<evidence type="ECO:0000256" key="1">
    <source>
        <dbReference type="ARBA" id="ARBA00004370"/>
    </source>
</evidence>
<evidence type="ECO:0000313" key="9">
    <source>
        <dbReference type="Proteomes" id="UP000005240"/>
    </source>
</evidence>
<feature type="transmembrane region" description="Helical" evidence="6">
    <location>
        <begin position="68"/>
        <end position="89"/>
    </location>
</feature>
<feature type="transmembrane region" description="Helical" evidence="6">
    <location>
        <begin position="34"/>
        <end position="56"/>
    </location>
</feature>
<comment type="subcellular location">
    <subcellularLocation>
        <location evidence="1">Membrane</location>
    </subcellularLocation>
</comment>
<dbReference type="Gene3D" id="1.20.1250.20">
    <property type="entry name" value="MFS general substrate transporter like domains"/>
    <property type="match status" value="1"/>
</dbReference>
<reference evidence="7" key="1">
    <citation type="submission" date="2009-11" db="EMBL/GenBank/DDBJ databases">
        <authorList>
            <consortium name="The Broad Institute Genome Sequencing Platform"/>
            <person name="Ward D."/>
            <person name="Feldgarden M."/>
            <person name="Earl A."/>
            <person name="Young S.K."/>
            <person name="Zeng Q."/>
            <person name="Koehrsen M."/>
            <person name="Alvarado L."/>
            <person name="Berlin A."/>
            <person name="Bochicchio J."/>
            <person name="Borenstein D."/>
            <person name="Chapman S.B."/>
            <person name="Chen Z."/>
            <person name="Engels R."/>
            <person name="Freedman E."/>
            <person name="Gellesch M."/>
            <person name="Goldberg J."/>
            <person name="Griggs A."/>
            <person name="Gujja S."/>
            <person name="Heilman E."/>
            <person name="Heiman D."/>
            <person name="Hepburn T."/>
            <person name="Howarth C."/>
            <person name="Jen D."/>
            <person name="Larson L."/>
            <person name="Lewis B."/>
            <person name="Mehta T."/>
            <person name="Park D."/>
            <person name="Pearson M."/>
            <person name="Roberts A."/>
            <person name="Saif S."/>
            <person name="Shea T."/>
            <person name="Shenoy N."/>
            <person name="Sisk P."/>
            <person name="Stolte C."/>
            <person name="Sykes S."/>
            <person name="Thomson T."/>
            <person name="Walk T."/>
            <person name="White J."/>
            <person name="Yandava C."/>
            <person name="Izard J."/>
            <person name="Baranova O.V."/>
            <person name="Blanton J.M."/>
            <person name="Tanner A.C."/>
            <person name="Dewhirst F.E."/>
            <person name="Haas B."/>
            <person name="Nusbaum C."/>
            <person name="Birren B."/>
        </authorList>
    </citation>
    <scope>NUCLEOTIDE SEQUENCE [LARGE SCALE GENOMIC DNA]</scope>
    <source>
        <strain evidence="7">1-1 BBBD Race 1</strain>
    </source>
</reference>
<dbReference type="Pfam" id="PF00083">
    <property type="entry name" value="Sugar_tr"/>
    <property type="match status" value="1"/>
</dbReference>
<keyword evidence="5 6" id="KW-0472">Membrane</keyword>
<dbReference type="SUPFAM" id="SSF103473">
    <property type="entry name" value="MFS general substrate transporter"/>
    <property type="match status" value="1"/>
</dbReference>
<keyword evidence="4 6" id="KW-1133">Transmembrane helix</keyword>
<keyword evidence="3 6" id="KW-0812">Transmembrane</keyword>
<dbReference type="AlphaFoldDB" id="A0A180FWH5"/>
<dbReference type="GO" id="GO:0022857">
    <property type="term" value="F:transmembrane transporter activity"/>
    <property type="evidence" value="ECO:0007669"/>
    <property type="project" value="InterPro"/>
</dbReference>
<evidence type="ECO:0000256" key="3">
    <source>
        <dbReference type="ARBA" id="ARBA00022692"/>
    </source>
</evidence>
<protein>
    <recommendedName>
        <fullName evidence="10">Major facilitator superfamily (MFS) profile domain-containing protein</fullName>
    </recommendedName>
</protein>
<evidence type="ECO:0000256" key="2">
    <source>
        <dbReference type="ARBA" id="ARBA00022448"/>
    </source>
</evidence>
<keyword evidence="9" id="KW-1185">Reference proteome</keyword>
<dbReference type="EnsemblFungi" id="PTTG_30999-t43_1">
    <property type="protein sequence ID" value="PTTG_30999-t43_1-p1"/>
    <property type="gene ID" value="PTTG_30999"/>
</dbReference>
<dbReference type="PANTHER" id="PTHR48020">
    <property type="entry name" value="PROTON MYO-INOSITOL COTRANSPORTER"/>
    <property type="match status" value="1"/>
</dbReference>
<reference evidence="8 9" key="3">
    <citation type="journal article" date="2017" name="G3 (Bethesda)">
        <title>Comparative analysis highlights variable genome content of wheat rusts and divergence of the mating loci.</title>
        <authorList>
            <person name="Cuomo C.A."/>
            <person name="Bakkeren G."/>
            <person name="Khalil H.B."/>
            <person name="Panwar V."/>
            <person name="Joly D."/>
            <person name="Linning R."/>
            <person name="Sakthikumar S."/>
            <person name="Song X."/>
            <person name="Adiconis X."/>
            <person name="Fan L."/>
            <person name="Goldberg J.M."/>
            <person name="Levin J.Z."/>
            <person name="Young S."/>
            <person name="Zeng Q."/>
            <person name="Anikster Y."/>
            <person name="Bruce M."/>
            <person name="Wang M."/>
            <person name="Yin C."/>
            <person name="McCallum B."/>
            <person name="Szabo L.J."/>
            <person name="Hulbert S."/>
            <person name="Chen X."/>
            <person name="Fellers J.P."/>
        </authorList>
    </citation>
    <scope>NUCLEOTIDE SEQUENCE</scope>
    <source>
        <strain evidence="8">isolate 1-1 / race 1 (BBBD)</strain>
        <strain evidence="9">Isolate 1-1 / race 1 (BBBD)</strain>
    </source>
</reference>
<evidence type="ECO:0000256" key="6">
    <source>
        <dbReference type="SAM" id="Phobius"/>
    </source>
</evidence>
<accession>A0A180FWH5</accession>
<dbReference type="EMBL" id="ADAS02010685">
    <property type="protein sequence ID" value="OAV84857.1"/>
    <property type="molecule type" value="Genomic_DNA"/>
</dbReference>
<proteinExistence type="predicted"/>
<dbReference type="Proteomes" id="UP000005240">
    <property type="component" value="Unassembled WGS sequence"/>
</dbReference>
<sequence length="135" mass="14617">MAAIVQGMDEAVVNGAQIFYYDRFGISDSSRRTAMIQGLVNSAPYLCCAVFACWITDPANRILGRRGVIFWSCFIAGAASIWEAFTYSWPQLFAARLLLGLGIGPKARPPPPPSLSLPAHTHILALQSATAPIYT</sequence>
<dbReference type="InterPro" id="IPR005828">
    <property type="entry name" value="MFS_sugar_transport-like"/>
</dbReference>
<evidence type="ECO:0008006" key="10">
    <source>
        <dbReference type="Google" id="ProtNLM"/>
    </source>
</evidence>
<evidence type="ECO:0000256" key="5">
    <source>
        <dbReference type="ARBA" id="ARBA00023136"/>
    </source>
</evidence>
<dbReference type="GO" id="GO:0016020">
    <property type="term" value="C:membrane"/>
    <property type="evidence" value="ECO:0007669"/>
    <property type="project" value="UniProtKB-SubCell"/>
</dbReference>
<feature type="non-terminal residue" evidence="7">
    <location>
        <position position="135"/>
    </location>
</feature>
<reference evidence="7" key="2">
    <citation type="submission" date="2016-05" db="EMBL/GenBank/DDBJ databases">
        <title>Comparative analysis highlights variable genome content of wheat rusts and divergence of the mating loci.</title>
        <authorList>
            <person name="Cuomo C.A."/>
            <person name="Bakkeren G."/>
            <person name="Szabo L."/>
            <person name="Khalil H."/>
            <person name="Joly D."/>
            <person name="Goldberg J."/>
            <person name="Young S."/>
            <person name="Zeng Q."/>
            <person name="Fellers J."/>
        </authorList>
    </citation>
    <scope>NUCLEOTIDE SEQUENCE [LARGE SCALE GENOMIC DNA]</scope>
    <source>
        <strain evidence="7">1-1 BBBD Race 1</strain>
    </source>
</reference>
<dbReference type="InterPro" id="IPR050814">
    <property type="entry name" value="Myo-inositol_Transporter"/>
</dbReference>
<dbReference type="PANTHER" id="PTHR48020:SF26">
    <property type="entry name" value="MYO-INOSITOL TRANSPORTER, PUTATIVE (AFU_ORTHOLOGUE AFUA_4G01560)-RELATED"/>
    <property type="match status" value="1"/>
</dbReference>
<evidence type="ECO:0000256" key="4">
    <source>
        <dbReference type="ARBA" id="ARBA00022989"/>
    </source>
</evidence>
<dbReference type="STRING" id="630390.A0A180FWH5"/>
<gene>
    <name evidence="7" type="ORF">PTTG_30999</name>
</gene>
<name>A0A180FWH5_PUCT1</name>
<dbReference type="InterPro" id="IPR036259">
    <property type="entry name" value="MFS_trans_sf"/>
</dbReference>
<organism evidence="7">
    <name type="scientific">Puccinia triticina (isolate 1-1 / race 1 (BBBD))</name>
    <name type="common">Brown leaf rust fungus</name>
    <dbReference type="NCBI Taxonomy" id="630390"/>
    <lineage>
        <taxon>Eukaryota</taxon>
        <taxon>Fungi</taxon>
        <taxon>Dikarya</taxon>
        <taxon>Basidiomycota</taxon>
        <taxon>Pucciniomycotina</taxon>
        <taxon>Pucciniomycetes</taxon>
        <taxon>Pucciniales</taxon>
        <taxon>Pucciniaceae</taxon>
        <taxon>Puccinia</taxon>
    </lineage>
</organism>
<dbReference type="VEuPathDB" id="FungiDB:PTTG_30999"/>
<evidence type="ECO:0000313" key="7">
    <source>
        <dbReference type="EMBL" id="OAV84857.1"/>
    </source>
</evidence>
<dbReference type="OrthoDB" id="3008365at2759"/>
<keyword evidence="2" id="KW-0813">Transport</keyword>
<evidence type="ECO:0000313" key="8">
    <source>
        <dbReference type="EnsemblFungi" id="PTTG_30999-t43_1-p1"/>
    </source>
</evidence>